<evidence type="ECO:0000313" key="6">
    <source>
        <dbReference type="Proteomes" id="UP000806522"/>
    </source>
</evidence>
<organism evidence="5 6">
    <name type="scientific">Xylanibacter ruminicola</name>
    <name type="common">Prevotella ruminicola</name>
    <dbReference type="NCBI Taxonomy" id="839"/>
    <lineage>
        <taxon>Bacteria</taxon>
        <taxon>Pseudomonadati</taxon>
        <taxon>Bacteroidota</taxon>
        <taxon>Bacteroidia</taxon>
        <taxon>Bacteroidales</taxon>
        <taxon>Prevotellaceae</taxon>
        <taxon>Xylanibacter</taxon>
    </lineage>
</organism>
<keyword evidence="3" id="KW-0378">Hydrolase</keyword>
<reference evidence="5" key="1">
    <citation type="submission" date="2019-04" db="EMBL/GenBank/DDBJ databases">
        <title>Evolution of Biomass-Degrading Anaerobic Consortia Revealed by Metagenomics.</title>
        <authorList>
            <person name="Peng X."/>
        </authorList>
    </citation>
    <scope>NUCLEOTIDE SEQUENCE</scope>
    <source>
        <strain evidence="5">SIG140</strain>
    </source>
</reference>
<dbReference type="Pfam" id="PF19567">
    <property type="entry name" value="CpsB_CapC"/>
    <property type="match status" value="1"/>
</dbReference>
<comment type="similarity">
    <text evidence="1">Belongs to the metallo-dependent hydrolases superfamily. CpsB/CapC family.</text>
</comment>
<sequence>MWLLSNKIPFGDSGILEGFCDWHCHLLPGVDDGVQDIGETLQILEEWEMLGVETVWLTPHIMEDMPNRPVDLRKGFGALKTRYTGRIKLHLAAEHMMDGPFAKRLEEDDVLPIGYRHNRLLVETSYYTSPMNLAETIDSVKAKGYDPLLAHPERYQYMGRQDYHHWKNQGVLLQLNLPSVLGAYGPEVQQKAEWLLKENMYECCGTDTHAIEQIGMLLNSKINKKTAERIKRISASANRLL</sequence>
<dbReference type="InterPro" id="IPR016195">
    <property type="entry name" value="Pol/histidinol_Pase-like"/>
</dbReference>
<dbReference type="EC" id="3.1.3.48" evidence="2"/>
<dbReference type="InterPro" id="IPR016667">
    <property type="entry name" value="Caps_polysacc_synth_CpsB/CapC"/>
</dbReference>
<dbReference type="GO" id="GO:0004725">
    <property type="term" value="F:protein tyrosine phosphatase activity"/>
    <property type="evidence" value="ECO:0007669"/>
    <property type="project" value="UniProtKB-EC"/>
</dbReference>
<evidence type="ECO:0000256" key="3">
    <source>
        <dbReference type="ARBA" id="ARBA00022801"/>
    </source>
</evidence>
<evidence type="ECO:0000313" key="5">
    <source>
        <dbReference type="EMBL" id="MBE6271842.1"/>
    </source>
</evidence>
<dbReference type="Proteomes" id="UP000806522">
    <property type="component" value="Unassembled WGS sequence"/>
</dbReference>
<dbReference type="EMBL" id="SUYC01000018">
    <property type="protein sequence ID" value="MBE6271842.1"/>
    <property type="molecule type" value="Genomic_DNA"/>
</dbReference>
<dbReference type="PANTHER" id="PTHR39181">
    <property type="entry name" value="TYROSINE-PROTEIN PHOSPHATASE YWQE"/>
    <property type="match status" value="1"/>
</dbReference>
<proteinExistence type="inferred from homology"/>
<comment type="catalytic activity">
    <reaction evidence="4">
        <text>O-phospho-L-tyrosyl-[protein] + H2O = L-tyrosyl-[protein] + phosphate</text>
        <dbReference type="Rhea" id="RHEA:10684"/>
        <dbReference type="Rhea" id="RHEA-COMP:10136"/>
        <dbReference type="Rhea" id="RHEA-COMP:20101"/>
        <dbReference type="ChEBI" id="CHEBI:15377"/>
        <dbReference type="ChEBI" id="CHEBI:43474"/>
        <dbReference type="ChEBI" id="CHEBI:46858"/>
        <dbReference type="ChEBI" id="CHEBI:61978"/>
        <dbReference type="EC" id="3.1.3.48"/>
    </reaction>
</comment>
<evidence type="ECO:0000256" key="2">
    <source>
        <dbReference type="ARBA" id="ARBA00013064"/>
    </source>
</evidence>
<dbReference type="AlphaFoldDB" id="A0A9D5P4F9"/>
<gene>
    <name evidence="5" type="ORF">E7101_13000</name>
</gene>
<evidence type="ECO:0000256" key="1">
    <source>
        <dbReference type="ARBA" id="ARBA00005750"/>
    </source>
</evidence>
<name>A0A9D5P4F9_XYLRU</name>
<dbReference type="Gene3D" id="3.20.20.140">
    <property type="entry name" value="Metal-dependent hydrolases"/>
    <property type="match status" value="1"/>
</dbReference>
<protein>
    <recommendedName>
        <fullName evidence="2">protein-tyrosine-phosphatase</fullName>
        <ecNumber evidence="2">3.1.3.48</ecNumber>
    </recommendedName>
</protein>
<evidence type="ECO:0000256" key="4">
    <source>
        <dbReference type="ARBA" id="ARBA00051722"/>
    </source>
</evidence>
<accession>A0A9D5P4F9</accession>
<comment type="caution">
    <text evidence="5">The sequence shown here is derived from an EMBL/GenBank/DDBJ whole genome shotgun (WGS) entry which is preliminary data.</text>
</comment>
<dbReference type="SUPFAM" id="SSF89550">
    <property type="entry name" value="PHP domain-like"/>
    <property type="match status" value="1"/>
</dbReference>
<dbReference type="PANTHER" id="PTHR39181:SF1">
    <property type="entry name" value="TYROSINE-PROTEIN PHOSPHATASE YWQE"/>
    <property type="match status" value="1"/>
</dbReference>
<dbReference type="GO" id="GO:0030145">
    <property type="term" value="F:manganese ion binding"/>
    <property type="evidence" value="ECO:0007669"/>
    <property type="project" value="InterPro"/>
</dbReference>